<feature type="domain" description="PAC" evidence="5">
    <location>
        <begin position="89"/>
        <end position="141"/>
    </location>
</feature>
<dbReference type="NCBIfam" id="TIGR00229">
    <property type="entry name" value="sensory_box"/>
    <property type="match status" value="4"/>
</dbReference>
<comment type="caution">
    <text evidence="6">The sequence shown here is derived from an EMBL/GenBank/DDBJ whole genome shotgun (WGS) entry which is preliminary data.</text>
</comment>
<dbReference type="Pfam" id="PF08447">
    <property type="entry name" value="PAS_3"/>
    <property type="match status" value="4"/>
</dbReference>
<dbReference type="Gene3D" id="1.10.287.950">
    <property type="entry name" value="Methyl-accepting chemotaxis protein"/>
    <property type="match status" value="1"/>
</dbReference>
<evidence type="ECO:0000259" key="3">
    <source>
        <dbReference type="PROSITE" id="PS50111"/>
    </source>
</evidence>
<feature type="domain" description="PAC" evidence="5">
    <location>
        <begin position="209"/>
        <end position="263"/>
    </location>
</feature>
<dbReference type="PROSITE" id="PS50111">
    <property type="entry name" value="CHEMOTAXIS_TRANSDUC_2"/>
    <property type="match status" value="1"/>
</dbReference>
<dbReference type="InterPro" id="IPR035965">
    <property type="entry name" value="PAS-like_dom_sf"/>
</dbReference>
<name>A0ABU1GU03_9GAMM</name>
<dbReference type="Pfam" id="PF00015">
    <property type="entry name" value="MCPsignal"/>
    <property type="match status" value="1"/>
</dbReference>
<accession>A0ABU1GU03</accession>
<dbReference type="InterPro" id="IPR004089">
    <property type="entry name" value="MCPsignal_dom"/>
</dbReference>
<dbReference type="PROSITE" id="PS50112">
    <property type="entry name" value="PAS"/>
    <property type="match status" value="2"/>
</dbReference>
<proteinExistence type="predicted"/>
<reference evidence="6 7" key="1">
    <citation type="submission" date="2023-04" db="EMBL/GenBank/DDBJ databases">
        <title>A long-awaited taxogenomic arrangement of the family Halomonadaceae.</title>
        <authorList>
            <person name="De La Haba R."/>
            <person name="Chuvochina M."/>
            <person name="Wittouck S."/>
            <person name="Arahal D.R."/>
            <person name="Sanchez-Porro C."/>
            <person name="Hugenholtz P."/>
            <person name="Ventosa A."/>
        </authorList>
    </citation>
    <scope>NUCLEOTIDE SEQUENCE [LARGE SCALE GENOMIC DNA]</scope>
    <source>
        <strain evidence="6 7">DSM 22428</strain>
    </source>
</reference>
<dbReference type="InterPro" id="IPR004090">
    <property type="entry name" value="Chemotax_Me-accpt_rcpt"/>
</dbReference>
<feature type="domain" description="PAS" evidence="4">
    <location>
        <begin position="396"/>
        <end position="427"/>
    </location>
</feature>
<feature type="domain" description="PAC" evidence="5">
    <location>
        <begin position="453"/>
        <end position="507"/>
    </location>
</feature>
<keyword evidence="1 2" id="KW-0807">Transducer</keyword>
<dbReference type="SUPFAM" id="SSF55785">
    <property type="entry name" value="PYP-like sensor domain (PAS domain)"/>
    <property type="match status" value="4"/>
</dbReference>
<dbReference type="InterPro" id="IPR000700">
    <property type="entry name" value="PAS-assoc_C"/>
</dbReference>
<dbReference type="SUPFAM" id="SSF58104">
    <property type="entry name" value="Methyl-accepting chemotaxis protein (MCP) signaling domain"/>
    <property type="match status" value="1"/>
</dbReference>
<dbReference type="PRINTS" id="PR00260">
    <property type="entry name" value="CHEMTRNSDUCR"/>
</dbReference>
<gene>
    <name evidence="6" type="ORF">QC825_05230</name>
</gene>
<dbReference type="EMBL" id="JARWAO010000002">
    <property type="protein sequence ID" value="MDR5895471.1"/>
    <property type="molecule type" value="Genomic_DNA"/>
</dbReference>
<sequence length="703" mass="79596">MTSASNCEQHPNPCREQDYLRAAIDRSQAVVEFTPEGIIVDANQNFLDCVGYELAEIKGKHHRMFCDSDEIGRPEYRAFWQKLGRGEFDSGEYRRIGKGGREIWLQATYNPVLDEQGNAIRVVKFASDTTAQKNHDVEFEGKVAAISRAQAMIEFDLDGIVLAANDNFLKTMGYRANEVLGEHHRMFCEESFWQSADYGDFWTRLGRGEHVQGVYKRLRKNGEEVWLHANYSPILNASGHPYKVVKFAQDITQRKLQNAEFEGKVNAIKRSQAVIEFDMAGYILDANDLFLGATGYRLDEIRGQHHSMFCDTRYAESSEYARFWDELGRGVFKSGEFRRCKRDGSELWLQATYNPIFDMSGRPFKVIKFATDVTERKHQNAELEGRLSAIDRAQAVIEFDLSGNILTANENFLHTMGYSLEEVRGQNHRIFCSNEYVQSESYRDFWKKLGKGEFFSGRFQRLGKFGRTVWIQGTYNPILDANGKPYKIIKFATDISKQVRLEERIRDQALSMNESVVSLNTSINGIAENAGLTQKLASTNQDEAHQGAKTLERSAEVMEAIRKSSEDVDAIVQVIGDIANQTNLLAFNAAIEAARAGEHGLGFSVVADEVRKLAEKSSEATRSIDRLLSESNRRVEEGHRVTREALSSFERIVKGIESTSHSIDEITQATQAQLENAALVERSIHQLTEATAEASERTVTERQ</sequence>
<dbReference type="Proteomes" id="UP001269375">
    <property type="component" value="Unassembled WGS sequence"/>
</dbReference>
<keyword evidence="7" id="KW-1185">Reference proteome</keyword>
<evidence type="ECO:0000256" key="2">
    <source>
        <dbReference type="PROSITE-ProRule" id="PRU00284"/>
    </source>
</evidence>
<dbReference type="InterPro" id="IPR000014">
    <property type="entry name" value="PAS"/>
</dbReference>
<protein>
    <submittedName>
        <fullName evidence="6">PAS domain S-box protein</fullName>
    </submittedName>
</protein>
<evidence type="ECO:0000259" key="5">
    <source>
        <dbReference type="PROSITE" id="PS50113"/>
    </source>
</evidence>
<dbReference type="InterPro" id="IPR013655">
    <property type="entry name" value="PAS_fold_3"/>
</dbReference>
<dbReference type="RefSeq" id="WP_251591390.1">
    <property type="nucleotide sequence ID" value="NZ_JAMLJI010000001.1"/>
</dbReference>
<feature type="domain" description="PAS" evidence="4">
    <location>
        <begin position="152"/>
        <end position="182"/>
    </location>
</feature>
<dbReference type="PANTHER" id="PTHR24422">
    <property type="entry name" value="CHEMOTAXIS PROTEIN METHYLTRANSFERASE"/>
    <property type="match status" value="1"/>
</dbReference>
<dbReference type="PANTHER" id="PTHR24422:SF10">
    <property type="entry name" value="CHEMOTAXIS PROTEIN METHYLTRANSFERASE 2"/>
    <property type="match status" value="1"/>
</dbReference>
<dbReference type="InterPro" id="IPR001610">
    <property type="entry name" value="PAC"/>
</dbReference>
<evidence type="ECO:0000313" key="6">
    <source>
        <dbReference type="EMBL" id="MDR5895471.1"/>
    </source>
</evidence>
<dbReference type="SMART" id="SM00283">
    <property type="entry name" value="MA"/>
    <property type="match status" value="1"/>
</dbReference>
<dbReference type="CDD" id="cd00130">
    <property type="entry name" value="PAS"/>
    <property type="match status" value="4"/>
</dbReference>
<organism evidence="6 7">
    <name type="scientific">Larsenimonas suaedae</name>
    <dbReference type="NCBI Taxonomy" id="1851019"/>
    <lineage>
        <taxon>Bacteria</taxon>
        <taxon>Pseudomonadati</taxon>
        <taxon>Pseudomonadota</taxon>
        <taxon>Gammaproteobacteria</taxon>
        <taxon>Oceanospirillales</taxon>
        <taxon>Halomonadaceae</taxon>
        <taxon>Larsenimonas</taxon>
    </lineage>
</organism>
<evidence type="ECO:0000313" key="7">
    <source>
        <dbReference type="Proteomes" id="UP001269375"/>
    </source>
</evidence>
<feature type="domain" description="Methyl-accepting transducer" evidence="3">
    <location>
        <begin position="515"/>
        <end position="703"/>
    </location>
</feature>
<dbReference type="InterPro" id="IPR050903">
    <property type="entry name" value="Bact_Chemotaxis_MeTrfase"/>
</dbReference>
<dbReference type="Gene3D" id="3.30.450.20">
    <property type="entry name" value="PAS domain"/>
    <property type="match status" value="4"/>
</dbReference>
<dbReference type="CDD" id="cd11386">
    <property type="entry name" value="MCP_signal"/>
    <property type="match status" value="1"/>
</dbReference>
<evidence type="ECO:0000256" key="1">
    <source>
        <dbReference type="ARBA" id="ARBA00023224"/>
    </source>
</evidence>
<feature type="domain" description="PAC" evidence="5">
    <location>
        <begin position="333"/>
        <end position="385"/>
    </location>
</feature>
<dbReference type="SMART" id="SM00086">
    <property type="entry name" value="PAC"/>
    <property type="match status" value="4"/>
</dbReference>
<dbReference type="SMART" id="SM00091">
    <property type="entry name" value="PAS"/>
    <property type="match status" value="3"/>
</dbReference>
<dbReference type="PROSITE" id="PS50113">
    <property type="entry name" value="PAC"/>
    <property type="match status" value="4"/>
</dbReference>
<evidence type="ECO:0000259" key="4">
    <source>
        <dbReference type="PROSITE" id="PS50112"/>
    </source>
</evidence>